<dbReference type="Pfam" id="PF06662">
    <property type="entry name" value="C5-epim_C"/>
    <property type="match status" value="1"/>
</dbReference>
<feature type="domain" description="D-glucuronyl C5-epimerase C-terminal" evidence="1">
    <location>
        <begin position="129"/>
        <end position="280"/>
    </location>
</feature>
<dbReference type="InterPro" id="IPR008928">
    <property type="entry name" value="6-hairpin_glycosidase_sf"/>
</dbReference>
<evidence type="ECO:0000313" key="2">
    <source>
        <dbReference type="EMBL" id="NME58343.1"/>
    </source>
</evidence>
<protein>
    <submittedName>
        <fullName evidence="2">Thioredoxin</fullName>
    </submittedName>
</protein>
<dbReference type="EMBL" id="JABAFX010000051">
    <property type="protein sequence ID" value="NME58343.1"/>
    <property type="molecule type" value="Genomic_DNA"/>
</dbReference>
<organism evidence="2 3">
    <name type="scientific">Dorea formicigenerans</name>
    <dbReference type="NCBI Taxonomy" id="39486"/>
    <lineage>
        <taxon>Bacteria</taxon>
        <taxon>Bacillati</taxon>
        <taxon>Bacillota</taxon>
        <taxon>Clostridia</taxon>
        <taxon>Lachnospirales</taxon>
        <taxon>Lachnospiraceae</taxon>
        <taxon>Dorea</taxon>
    </lineage>
</organism>
<dbReference type="AlphaFoldDB" id="A0A848CSJ4"/>
<name>A0A848CSJ4_9FIRM</name>
<evidence type="ECO:0000313" key="3">
    <source>
        <dbReference type="Proteomes" id="UP000580130"/>
    </source>
</evidence>
<dbReference type="InterPro" id="IPR039721">
    <property type="entry name" value="C5-epimerase"/>
</dbReference>
<dbReference type="InterPro" id="IPR010598">
    <property type="entry name" value="C5-epim_C"/>
</dbReference>
<sequence length="313" mass="36218">MISNAMIQKWVRMLRHDSVLHVEQDEGKYYSVSEIDGYYNNFCGKIQNTKNFDDSGIPQNIASHGNDKEQVYFPIAIFQYGLGAYDFWLETKKREYYNAFIAMADWAVYNQAESGAWNTFGVLHYNNPYSSMAQGEGASLLARAYKETENQKYYVACIKAIDFMLLPVTEGGTSEYASNGLILKEYPDKAPVLNGWIFSAFGLFDAWKLTGKQEYLDAWEKVSNGIKNSLCKFDAGHWSYYDMDGKLTSPFYHSLHIELLKALNHLSPDSEYERYIDKWGSEKNNWIWNKVAFVRKAMQKITEKQTEEWVMVS</sequence>
<comment type="caution">
    <text evidence="2">The sequence shown here is derived from an EMBL/GenBank/DDBJ whole genome shotgun (WGS) entry which is preliminary data.</text>
</comment>
<dbReference type="RefSeq" id="WP_168934264.1">
    <property type="nucleotide sequence ID" value="NZ_JABAFX010000051.1"/>
</dbReference>
<proteinExistence type="predicted"/>
<dbReference type="GO" id="GO:0047464">
    <property type="term" value="F:heparosan-N-sulfate-glucuronate 5-epimerase activity"/>
    <property type="evidence" value="ECO:0007669"/>
    <property type="project" value="InterPro"/>
</dbReference>
<dbReference type="PANTHER" id="PTHR13174">
    <property type="entry name" value="D-GLUCURONYL C5-EPIMERASE"/>
    <property type="match status" value="1"/>
</dbReference>
<evidence type="ECO:0000259" key="1">
    <source>
        <dbReference type="Pfam" id="PF06662"/>
    </source>
</evidence>
<dbReference type="GO" id="GO:0015012">
    <property type="term" value="P:heparan sulfate proteoglycan biosynthetic process"/>
    <property type="evidence" value="ECO:0007669"/>
    <property type="project" value="InterPro"/>
</dbReference>
<dbReference type="GO" id="GO:0005975">
    <property type="term" value="P:carbohydrate metabolic process"/>
    <property type="evidence" value="ECO:0007669"/>
    <property type="project" value="InterPro"/>
</dbReference>
<dbReference type="Proteomes" id="UP000580130">
    <property type="component" value="Unassembled WGS sequence"/>
</dbReference>
<accession>A0A848CSJ4</accession>
<dbReference type="SUPFAM" id="SSF48208">
    <property type="entry name" value="Six-hairpin glycosidases"/>
    <property type="match status" value="1"/>
</dbReference>
<gene>
    <name evidence="2" type="ORF">HF855_13345</name>
</gene>
<reference evidence="2 3" key="1">
    <citation type="submission" date="2020-04" db="EMBL/GenBank/DDBJ databases">
        <authorList>
            <person name="Hitch T.C.A."/>
            <person name="Wylensek D."/>
            <person name="Clavel T."/>
        </authorList>
    </citation>
    <scope>NUCLEOTIDE SEQUENCE [LARGE SCALE GENOMIC DNA]</scope>
    <source>
        <strain evidence="2 3">BSM-383-APC-5F</strain>
    </source>
</reference>
<dbReference type="PANTHER" id="PTHR13174:SF3">
    <property type="entry name" value="D-GLUCURONYL C5-EPIMERASE"/>
    <property type="match status" value="1"/>
</dbReference>